<evidence type="ECO:0000256" key="8">
    <source>
        <dbReference type="SAM" id="Phobius"/>
    </source>
</evidence>
<evidence type="ECO:0000313" key="9">
    <source>
        <dbReference type="EMBL" id="NGM13545.1"/>
    </source>
</evidence>
<gene>
    <name evidence="9" type="ORF">ENC19_13185</name>
</gene>
<dbReference type="GO" id="GO:0005886">
    <property type="term" value="C:plasma membrane"/>
    <property type="evidence" value="ECO:0007669"/>
    <property type="project" value="UniProtKB-SubCell"/>
</dbReference>
<comment type="caution">
    <text evidence="9">The sequence shown here is derived from an EMBL/GenBank/DDBJ whole genome shotgun (WGS) entry which is preliminary data.</text>
</comment>
<dbReference type="Gene3D" id="1.20.1250.20">
    <property type="entry name" value="MFS general substrate transporter like domains"/>
    <property type="match status" value="1"/>
</dbReference>
<feature type="transmembrane region" description="Helical" evidence="8">
    <location>
        <begin position="119"/>
        <end position="142"/>
    </location>
</feature>
<evidence type="ECO:0000256" key="2">
    <source>
        <dbReference type="ARBA" id="ARBA00022448"/>
    </source>
</evidence>
<feature type="transmembrane region" description="Helical" evidence="8">
    <location>
        <begin position="63"/>
        <end position="84"/>
    </location>
</feature>
<feature type="transmembrane region" description="Helical" evidence="8">
    <location>
        <begin position="349"/>
        <end position="369"/>
    </location>
</feature>
<keyword evidence="10" id="KW-1185">Reference proteome</keyword>
<feature type="region of interest" description="Disordered" evidence="7">
    <location>
        <begin position="1"/>
        <end position="23"/>
    </location>
</feature>
<accession>A0A6M1KWJ2</accession>
<evidence type="ECO:0000313" key="10">
    <source>
        <dbReference type="Proteomes" id="UP000478148"/>
    </source>
</evidence>
<dbReference type="PANTHER" id="PTHR23517">
    <property type="entry name" value="RESISTANCE PROTEIN MDTM, PUTATIVE-RELATED-RELATED"/>
    <property type="match status" value="1"/>
</dbReference>
<dbReference type="PANTHER" id="PTHR23517:SF2">
    <property type="entry name" value="MULTIDRUG RESISTANCE PROTEIN MDTH"/>
    <property type="match status" value="1"/>
</dbReference>
<keyword evidence="5 8" id="KW-1133">Transmembrane helix</keyword>
<dbReference type="AlphaFoldDB" id="A0A6M1KWJ2"/>
<evidence type="ECO:0000256" key="1">
    <source>
        <dbReference type="ARBA" id="ARBA00004651"/>
    </source>
</evidence>
<organism evidence="9 10">
    <name type="scientific">Verrucosispora sioxanthis</name>
    <dbReference type="NCBI Taxonomy" id="2499994"/>
    <lineage>
        <taxon>Bacteria</taxon>
        <taxon>Bacillati</taxon>
        <taxon>Actinomycetota</taxon>
        <taxon>Actinomycetes</taxon>
        <taxon>Micromonosporales</taxon>
        <taxon>Micromonosporaceae</taxon>
        <taxon>Micromonospora</taxon>
    </lineage>
</organism>
<protein>
    <submittedName>
        <fullName evidence="9">MFS transporter</fullName>
    </submittedName>
</protein>
<keyword evidence="3" id="KW-1003">Cell membrane</keyword>
<feature type="transmembrane region" description="Helical" evidence="8">
    <location>
        <begin position="375"/>
        <end position="396"/>
    </location>
</feature>
<dbReference type="InterPro" id="IPR050171">
    <property type="entry name" value="MFS_Transporters"/>
</dbReference>
<dbReference type="SUPFAM" id="SSF103473">
    <property type="entry name" value="MFS general substrate transporter"/>
    <property type="match status" value="1"/>
</dbReference>
<dbReference type="GO" id="GO:0022857">
    <property type="term" value="F:transmembrane transporter activity"/>
    <property type="evidence" value="ECO:0007669"/>
    <property type="project" value="InterPro"/>
</dbReference>
<dbReference type="Pfam" id="PF07690">
    <property type="entry name" value="MFS_1"/>
    <property type="match status" value="1"/>
</dbReference>
<sequence>MAVPASPRAADSHRRPSGDLPPARSFTGPQVALLVSGVLVNIGSFSIYPYLAVLLRDRMGMEMGRVGVVLGLATLVQFASAPATAALAERVGLQRCLLGATVLYSLGGAAFLTGDSSPVLSVAGLLLISAGGSLYSPAYRGYLMNGVGPERRPALVSAGNAAGNFGIALGPVLGALLIRYPDAMFGLVTVIYVSLAIGHLFLPRERRGEDDRSVEPFRRMFSGLAVLPFATTALSIYLYMQFYQYLSSYSQGRMPTLLFGAAMMGYSLGLVFVQPLLAERVGRMAYRTAMAVGFACLAAGMAAFAGGNGLTVVAGVAIISVGNAVLFLKNDLEALARSRRPATVVFGQQRLAVGVGSFLSGVIGGHVYGTFDHAGILPGFWLAVAAQCVLLPPLLLGTRQWFRSVRGRAGPR</sequence>
<feature type="transmembrane region" description="Helical" evidence="8">
    <location>
        <begin position="310"/>
        <end position="328"/>
    </location>
</feature>
<evidence type="ECO:0000256" key="5">
    <source>
        <dbReference type="ARBA" id="ARBA00022989"/>
    </source>
</evidence>
<dbReference type="InterPro" id="IPR036259">
    <property type="entry name" value="MFS_trans_sf"/>
</dbReference>
<keyword evidence="2" id="KW-0813">Transport</keyword>
<dbReference type="EMBL" id="SAIY01000004">
    <property type="protein sequence ID" value="NGM13545.1"/>
    <property type="molecule type" value="Genomic_DNA"/>
</dbReference>
<feature type="transmembrane region" description="Helical" evidence="8">
    <location>
        <begin position="223"/>
        <end position="242"/>
    </location>
</feature>
<evidence type="ECO:0000256" key="7">
    <source>
        <dbReference type="SAM" id="MobiDB-lite"/>
    </source>
</evidence>
<evidence type="ECO:0000256" key="6">
    <source>
        <dbReference type="ARBA" id="ARBA00023136"/>
    </source>
</evidence>
<feature type="transmembrane region" description="Helical" evidence="8">
    <location>
        <begin position="254"/>
        <end position="273"/>
    </location>
</feature>
<reference evidence="9 10" key="1">
    <citation type="submission" date="2020-02" db="EMBL/GenBank/DDBJ databases">
        <title>Draft Genome Sequence of Verrucosispora sp. Strain CWR15, Isolated from Gulf of Mexico Sponge.</title>
        <authorList>
            <person name="Kennedy S.J."/>
            <person name="Cella E."/>
            <person name="Azarian T."/>
            <person name="Baker B.J."/>
            <person name="Shaw L.N."/>
        </authorList>
    </citation>
    <scope>NUCLEOTIDE SEQUENCE [LARGE SCALE GENOMIC DNA]</scope>
    <source>
        <strain evidence="9 10">CWR15</strain>
    </source>
</reference>
<feature type="transmembrane region" description="Helical" evidence="8">
    <location>
        <begin position="154"/>
        <end position="178"/>
    </location>
</feature>
<proteinExistence type="predicted"/>
<feature type="transmembrane region" description="Helical" evidence="8">
    <location>
        <begin position="31"/>
        <end position="51"/>
    </location>
</feature>
<dbReference type="InterPro" id="IPR011701">
    <property type="entry name" value="MFS"/>
</dbReference>
<feature type="transmembrane region" description="Helical" evidence="8">
    <location>
        <begin position="184"/>
        <end position="202"/>
    </location>
</feature>
<comment type="subcellular location">
    <subcellularLocation>
        <location evidence="1">Cell membrane</location>
        <topology evidence="1">Multi-pass membrane protein</topology>
    </subcellularLocation>
</comment>
<feature type="transmembrane region" description="Helical" evidence="8">
    <location>
        <begin position="285"/>
        <end position="304"/>
    </location>
</feature>
<evidence type="ECO:0000256" key="4">
    <source>
        <dbReference type="ARBA" id="ARBA00022692"/>
    </source>
</evidence>
<keyword evidence="4 8" id="KW-0812">Transmembrane</keyword>
<evidence type="ECO:0000256" key="3">
    <source>
        <dbReference type="ARBA" id="ARBA00022475"/>
    </source>
</evidence>
<keyword evidence="6 8" id="KW-0472">Membrane</keyword>
<name>A0A6M1KWJ2_9ACTN</name>
<dbReference type="Proteomes" id="UP000478148">
    <property type="component" value="Unassembled WGS sequence"/>
</dbReference>